<dbReference type="EMBL" id="AP014610">
    <property type="protein sequence ID" value="BBA18028.1"/>
    <property type="molecule type" value="Genomic_DNA"/>
</dbReference>
<protein>
    <recommendedName>
        <fullName evidence="2 5">Methionyl-tRNA formyltransferase</fullName>
        <ecNumber evidence="2 5">2.1.2.9</ecNumber>
    </recommendedName>
</protein>
<dbReference type="InterPro" id="IPR041711">
    <property type="entry name" value="Met-tRNA-FMT_N"/>
</dbReference>
<dbReference type="GO" id="GO:0004479">
    <property type="term" value="F:methionyl-tRNA formyltransferase activity"/>
    <property type="evidence" value="ECO:0007669"/>
    <property type="project" value="UniProtKB-UniRule"/>
</dbReference>
<evidence type="ECO:0000256" key="4">
    <source>
        <dbReference type="ARBA" id="ARBA00022917"/>
    </source>
</evidence>
<reference evidence="8 9" key="1">
    <citation type="submission" date="2014-06" db="EMBL/GenBank/DDBJ databases">
        <title>Genome sequence of the intracellular symbiont Blattabacterium cuenoti, strain CPU2 from the wood feeding cockroach Cryptocercus punctulatus.</title>
        <authorList>
            <person name="Kinjo Y."/>
            <person name="Ohkuma M."/>
            <person name="Tokuda G."/>
        </authorList>
    </citation>
    <scope>NUCLEOTIDE SEQUENCE [LARGE SCALE GENOMIC DNA]</scope>
    <source>
        <strain evidence="8 9">CPU2</strain>
    </source>
</reference>
<dbReference type="PANTHER" id="PTHR11138">
    <property type="entry name" value="METHIONYL-TRNA FORMYLTRANSFERASE"/>
    <property type="match status" value="1"/>
</dbReference>
<dbReference type="GeneID" id="66556516"/>
<dbReference type="GO" id="GO:0005829">
    <property type="term" value="C:cytosol"/>
    <property type="evidence" value="ECO:0007669"/>
    <property type="project" value="TreeGrafter"/>
</dbReference>
<comment type="catalytic activity">
    <reaction evidence="5">
        <text>L-methionyl-tRNA(fMet) + (6R)-10-formyltetrahydrofolate = N-formyl-L-methionyl-tRNA(fMet) + (6S)-5,6,7,8-tetrahydrofolate + H(+)</text>
        <dbReference type="Rhea" id="RHEA:24380"/>
        <dbReference type="Rhea" id="RHEA-COMP:9952"/>
        <dbReference type="Rhea" id="RHEA-COMP:9953"/>
        <dbReference type="ChEBI" id="CHEBI:15378"/>
        <dbReference type="ChEBI" id="CHEBI:57453"/>
        <dbReference type="ChEBI" id="CHEBI:78530"/>
        <dbReference type="ChEBI" id="CHEBI:78844"/>
        <dbReference type="ChEBI" id="CHEBI:195366"/>
        <dbReference type="EC" id="2.1.2.9"/>
    </reaction>
</comment>
<dbReference type="EC" id="2.1.2.9" evidence="2 5"/>
<comment type="similarity">
    <text evidence="1 5">Belongs to the Fmt family.</text>
</comment>
<evidence type="ECO:0000256" key="1">
    <source>
        <dbReference type="ARBA" id="ARBA00010699"/>
    </source>
</evidence>
<evidence type="ECO:0000313" key="8">
    <source>
        <dbReference type="EMBL" id="BBA18028.1"/>
    </source>
</evidence>
<proteinExistence type="inferred from homology"/>
<evidence type="ECO:0000256" key="2">
    <source>
        <dbReference type="ARBA" id="ARBA00012261"/>
    </source>
</evidence>
<feature type="domain" description="Formyl transferase C-terminal" evidence="7">
    <location>
        <begin position="209"/>
        <end position="311"/>
    </location>
</feature>
<dbReference type="HAMAP" id="MF_00182">
    <property type="entry name" value="Formyl_trans"/>
    <property type="match status" value="1"/>
</dbReference>
<evidence type="ECO:0000313" key="9">
    <source>
        <dbReference type="Proteomes" id="UP000262607"/>
    </source>
</evidence>
<dbReference type="InterPro" id="IPR005794">
    <property type="entry name" value="Fmt"/>
</dbReference>
<dbReference type="RefSeq" id="WP_110548514.1">
    <property type="nucleotide sequence ID" value="NZ_AP014610.1"/>
</dbReference>
<dbReference type="CDD" id="cd08704">
    <property type="entry name" value="Met_tRNA_FMT_C"/>
    <property type="match status" value="1"/>
</dbReference>
<dbReference type="SUPFAM" id="SSF53328">
    <property type="entry name" value="Formyltransferase"/>
    <property type="match status" value="1"/>
</dbReference>
<dbReference type="CDD" id="cd08646">
    <property type="entry name" value="FMT_core_Met-tRNA-FMT_N"/>
    <property type="match status" value="1"/>
</dbReference>
<dbReference type="InterPro" id="IPR005793">
    <property type="entry name" value="Formyl_trans_C"/>
</dbReference>
<dbReference type="Proteomes" id="UP000262607">
    <property type="component" value="Chromosome"/>
</dbReference>
<accession>A0AAD1CMI1</accession>
<evidence type="ECO:0000259" key="6">
    <source>
        <dbReference type="Pfam" id="PF00551"/>
    </source>
</evidence>
<keyword evidence="3 5" id="KW-0808">Transferase</keyword>
<dbReference type="InterPro" id="IPR002376">
    <property type="entry name" value="Formyl_transf_N"/>
</dbReference>
<sequence>MKKFPRIVFIGSTPFSLFSLKELYIRQYNIVGIITNPDSIFNKKNKINNKSVKKYALENHIPILQPKNLLDSSFLKNLKIWKADIQIIVSFRILPKEVWGNPKMGTFNLHASLLPQYKGAAPINWAIINGENKTGLTTFIVNNQVDSGKILLQKEIKIKKEETAGTLENKLKKISGSIIIKTLEGIIQKKIKPKIQKYIPSLPLKYAPKIYPINCRIFWKETSIEVIYNKIRGLSPYPTAWTFLFFEEKKIFRFKIFIVKKIKKIHFFPIGFVFFSESEMKISVKEGFISIIEGQIEGKKKMNIKNLINGIKIRKNIFVR</sequence>
<gene>
    <name evidence="5 8" type="primary">fmt</name>
    <name evidence="8" type="ORF">CPU2_552</name>
</gene>
<dbReference type="InterPro" id="IPR044135">
    <property type="entry name" value="Met-tRNA-FMT_C"/>
</dbReference>
<dbReference type="InterPro" id="IPR036477">
    <property type="entry name" value="Formyl_transf_N_sf"/>
</dbReference>
<keyword evidence="4 5" id="KW-0648">Protein biosynthesis</keyword>
<dbReference type="AlphaFoldDB" id="A0AAD1CMI1"/>
<feature type="domain" description="Formyl transferase N-terminal" evidence="6">
    <location>
        <begin position="7"/>
        <end position="182"/>
    </location>
</feature>
<feature type="binding site" evidence="5">
    <location>
        <begin position="112"/>
        <end position="115"/>
    </location>
    <ligand>
        <name>(6S)-5,6,7,8-tetrahydrofolate</name>
        <dbReference type="ChEBI" id="CHEBI:57453"/>
    </ligand>
</feature>
<dbReference type="InterPro" id="IPR011034">
    <property type="entry name" value="Formyl_transferase-like_C_sf"/>
</dbReference>
<dbReference type="Pfam" id="PF02911">
    <property type="entry name" value="Formyl_trans_C"/>
    <property type="match status" value="1"/>
</dbReference>
<name>A0AAD1CMI1_9FLAO</name>
<dbReference type="NCBIfam" id="TIGR00460">
    <property type="entry name" value="fmt"/>
    <property type="match status" value="1"/>
</dbReference>
<organism evidence="8 9">
    <name type="scientific">Blattabacterium punctulatus CPU2</name>
    <dbReference type="NCBI Taxonomy" id="1457032"/>
    <lineage>
        <taxon>Bacteria</taxon>
        <taxon>Pseudomonadati</taxon>
        <taxon>Bacteroidota</taxon>
        <taxon>Flavobacteriia</taxon>
        <taxon>Flavobacteriales</taxon>
        <taxon>Blattabacteriaceae</taxon>
        <taxon>Blattabacterium</taxon>
    </lineage>
</organism>
<dbReference type="PANTHER" id="PTHR11138:SF5">
    <property type="entry name" value="METHIONYL-TRNA FORMYLTRANSFERASE, MITOCHONDRIAL"/>
    <property type="match status" value="1"/>
</dbReference>
<dbReference type="Gene3D" id="3.40.50.12230">
    <property type="match status" value="1"/>
</dbReference>
<evidence type="ECO:0000259" key="7">
    <source>
        <dbReference type="Pfam" id="PF02911"/>
    </source>
</evidence>
<comment type="function">
    <text evidence="5">Attaches a formyl group to the free amino group of methionyl-tRNA(fMet). The formyl group appears to play a dual role in the initiator identity of N-formylmethionyl-tRNA by promoting its recognition by IF2 and preventing the misappropriation of this tRNA by the elongation apparatus.</text>
</comment>
<dbReference type="SUPFAM" id="SSF50486">
    <property type="entry name" value="FMT C-terminal domain-like"/>
    <property type="match status" value="1"/>
</dbReference>
<dbReference type="Pfam" id="PF00551">
    <property type="entry name" value="Formyl_trans_N"/>
    <property type="match status" value="1"/>
</dbReference>
<evidence type="ECO:0000256" key="3">
    <source>
        <dbReference type="ARBA" id="ARBA00022679"/>
    </source>
</evidence>
<evidence type="ECO:0000256" key="5">
    <source>
        <dbReference type="HAMAP-Rule" id="MF_00182"/>
    </source>
</evidence>